<dbReference type="Pfam" id="PF02518">
    <property type="entry name" value="HATPase_c"/>
    <property type="match status" value="1"/>
</dbReference>
<dbReference type="Proteomes" id="UP001595878">
    <property type="component" value="Unassembled WGS sequence"/>
</dbReference>
<dbReference type="PROSITE" id="PS50110">
    <property type="entry name" value="RESPONSE_REGULATORY"/>
    <property type="match status" value="1"/>
</dbReference>
<dbReference type="InterPro" id="IPR003661">
    <property type="entry name" value="HisK_dim/P_dom"/>
</dbReference>
<dbReference type="InterPro" id="IPR011006">
    <property type="entry name" value="CheY-like_superfamily"/>
</dbReference>
<accession>A0ABV9L7M7</accession>
<proteinExistence type="predicted"/>
<dbReference type="EMBL" id="JBHSHB010000007">
    <property type="protein sequence ID" value="MFC4689392.1"/>
    <property type="molecule type" value="Genomic_DNA"/>
</dbReference>
<gene>
    <name evidence="8" type="ORF">ACFO5T_03010</name>
</gene>
<sequence length="524" mass="60427">MLDNLRQDFINRTTQVVVVNKELEVIDSDNNLFDLKKNSNITDFHPFFYALSTVFEENLQKETFFCVQMEVLSRHYFIDIKTYLQEDDESLVLILNDLTDHYKTVHQIKQVRNESIINFNISQELNQQLEIQRSFKNKFLANVSHEIRTPLNSIVGFISVLENTEITREQLDVLHIIKDSSKNLVTILDDLMDISKIEAGKLDIKNRRFDFREFVEKLAKTYEIRTDDKRLSFDFELSSKIPRFLVGDHLRINQVIVNLLENALKYTHQGGIKFRVTTSSLNARRIPVTFEVTDTGIGIPKEKLDSIFDSFTQLEKRGLFGGSGLGLSIVKQLTDLLESDLEVKSAEGEGSTFSFTVNMGVSHNQKKENKEKKVKRKKKDFKSAKRPRVLLGEDVEVNQLLMLRLFSDYGAYSIDIAKNGERVLEYLDRFPYDLVILDLTMPIMDGLDAAVQIRNSSNKKISKLPIIALTARTSQEEQDAAKEAGMNAYLTKPVDPDLLFTTIERLLSRYKRKDKVLELSEEEE</sequence>
<protein>
    <recommendedName>
        <fullName evidence="2">histidine kinase</fullName>
        <ecNumber evidence="2">2.7.13.3</ecNumber>
    </recommendedName>
</protein>
<evidence type="ECO:0000259" key="7">
    <source>
        <dbReference type="PROSITE" id="PS50110"/>
    </source>
</evidence>
<dbReference type="InterPro" id="IPR001789">
    <property type="entry name" value="Sig_transdc_resp-reg_receiver"/>
</dbReference>
<dbReference type="PROSITE" id="PS50109">
    <property type="entry name" value="HIS_KIN"/>
    <property type="match status" value="1"/>
</dbReference>
<feature type="domain" description="Response regulatory" evidence="7">
    <location>
        <begin position="388"/>
        <end position="507"/>
    </location>
</feature>
<dbReference type="InterPro" id="IPR036890">
    <property type="entry name" value="HATPase_C_sf"/>
</dbReference>
<dbReference type="InterPro" id="IPR004358">
    <property type="entry name" value="Sig_transdc_His_kin-like_C"/>
</dbReference>
<dbReference type="Pfam" id="PF00072">
    <property type="entry name" value="Response_reg"/>
    <property type="match status" value="1"/>
</dbReference>
<keyword evidence="3 5" id="KW-0597">Phosphoprotein</keyword>
<evidence type="ECO:0000313" key="9">
    <source>
        <dbReference type="Proteomes" id="UP001595878"/>
    </source>
</evidence>
<evidence type="ECO:0000259" key="6">
    <source>
        <dbReference type="PROSITE" id="PS50109"/>
    </source>
</evidence>
<keyword evidence="4" id="KW-0902">Two-component regulatory system</keyword>
<comment type="catalytic activity">
    <reaction evidence="1">
        <text>ATP + protein L-histidine = ADP + protein N-phospho-L-histidine.</text>
        <dbReference type="EC" id="2.7.13.3"/>
    </reaction>
</comment>
<keyword evidence="8" id="KW-0067">ATP-binding</keyword>
<dbReference type="Gene3D" id="3.30.565.10">
    <property type="entry name" value="Histidine kinase-like ATPase, C-terminal domain"/>
    <property type="match status" value="1"/>
</dbReference>
<dbReference type="Gene3D" id="3.40.50.2300">
    <property type="match status" value="1"/>
</dbReference>
<evidence type="ECO:0000256" key="1">
    <source>
        <dbReference type="ARBA" id="ARBA00000085"/>
    </source>
</evidence>
<evidence type="ECO:0000256" key="5">
    <source>
        <dbReference type="PROSITE-ProRule" id="PRU00169"/>
    </source>
</evidence>
<evidence type="ECO:0000313" key="8">
    <source>
        <dbReference type="EMBL" id="MFC4689392.1"/>
    </source>
</evidence>
<dbReference type="SMART" id="SM00387">
    <property type="entry name" value="HATPase_c"/>
    <property type="match status" value="1"/>
</dbReference>
<dbReference type="RefSeq" id="WP_380031919.1">
    <property type="nucleotide sequence ID" value="NZ_JBHSHB010000007.1"/>
</dbReference>
<dbReference type="PANTHER" id="PTHR45339:SF1">
    <property type="entry name" value="HYBRID SIGNAL TRANSDUCTION HISTIDINE KINASE J"/>
    <property type="match status" value="1"/>
</dbReference>
<keyword evidence="8" id="KW-0547">Nucleotide-binding</keyword>
<evidence type="ECO:0000256" key="2">
    <source>
        <dbReference type="ARBA" id="ARBA00012438"/>
    </source>
</evidence>
<evidence type="ECO:0000256" key="3">
    <source>
        <dbReference type="ARBA" id="ARBA00022553"/>
    </source>
</evidence>
<dbReference type="PANTHER" id="PTHR45339">
    <property type="entry name" value="HYBRID SIGNAL TRANSDUCTION HISTIDINE KINASE J"/>
    <property type="match status" value="1"/>
</dbReference>
<dbReference type="Gene3D" id="1.10.287.130">
    <property type="match status" value="1"/>
</dbReference>
<dbReference type="CDD" id="cd17546">
    <property type="entry name" value="REC_hyHK_CKI1_RcsC-like"/>
    <property type="match status" value="1"/>
</dbReference>
<dbReference type="InterPro" id="IPR005467">
    <property type="entry name" value="His_kinase_dom"/>
</dbReference>
<dbReference type="SUPFAM" id="SSF55874">
    <property type="entry name" value="ATPase domain of HSP90 chaperone/DNA topoisomerase II/histidine kinase"/>
    <property type="match status" value="1"/>
</dbReference>
<dbReference type="PRINTS" id="PR00344">
    <property type="entry name" value="BCTRLSENSOR"/>
</dbReference>
<evidence type="ECO:0000256" key="4">
    <source>
        <dbReference type="ARBA" id="ARBA00023012"/>
    </source>
</evidence>
<feature type="modified residue" description="4-aspartylphosphate" evidence="5">
    <location>
        <position position="438"/>
    </location>
</feature>
<reference evidence="9" key="1">
    <citation type="journal article" date="2019" name="Int. J. Syst. Evol. Microbiol.">
        <title>The Global Catalogue of Microorganisms (GCM) 10K type strain sequencing project: providing services to taxonomists for standard genome sequencing and annotation.</title>
        <authorList>
            <consortium name="The Broad Institute Genomics Platform"/>
            <consortium name="The Broad Institute Genome Sequencing Center for Infectious Disease"/>
            <person name="Wu L."/>
            <person name="Ma J."/>
        </authorList>
    </citation>
    <scope>NUCLEOTIDE SEQUENCE [LARGE SCALE GENOMIC DNA]</scope>
    <source>
        <strain evidence="9">CGMCC 4.7427</strain>
    </source>
</reference>
<dbReference type="SMART" id="SM00448">
    <property type="entry name" value="REC"/>
    <property type="match status" value="1"/>
</dbReference>
<dbReference type="GO" id="GO:0005524">
    <property type="term" value="F:ATP binding"/>
    <property type="evidence" value="ECO:0007669"/>
    <property type="project" value="UniProtKB-KW"/>
</dbReference>
<dbReference type="Pfam" id="PF00512">
    <property type="entry name" value="HisKA"/>
    <property type="match status" value="1"/>
</dbReference>
<dbReference type="SUPFAM" id="SSF52172">
    <property type="entry name" value="CheY-like"/>
    <property type="match status" value="1"/>
</dbReference>
<feature type="domain" description="Histidine kinase" evidence="6">
    <location>
        <begin position="142"/>
        <end position="361"/>
    </location>
</feature>
<keyword evidence="9" id="KW-1185">Reference proteome</keyword>
<dbReference type="CDD" id="cd00082">
    <property type="entry name" value="HisKA"/>
    <property type="match status" value="1"/>
</dbReference>
<organism evidence="8 9">
    <name type="scientific">Dokdonia genika</name>
    <dbReference type="NCBI Taxonomy" id="308113"/>
    <lineage>
        <taxon>Bacteria</taxon>
        <taxon>Pseudomonadati</taxon>
        <taxon>Bacteroidota</taxon>
        <taxon>Flavobacteriia</taxon>
        <taxon>Flavobacteriales</taxon>
        <taxon>Flavobacteriaceae</taxon>
        <taxon>Dokdonia</taxon>
    </lineage>
</organism>
<dbReference type="InterPro" id="IPR003594">
    <property type="entry name" value="HATPase_dom"/>
</dbReference>
<comment type="caution">
    <text evidence="8">The sequence shown here is derived from an EMBL/GenBank/DDBJ whole genome shotgun (WGS) entry which is preliminary data.</text>
</comment>
<dbReference type="InterPro" id="IPR036097">
    <property type="entry name" value="HisK_dim/P_sf"/>
</dbReference>
<dbReference type="EC" id="2.7.13.3" evidence="2"/>
<dbReference type="SUPFAM" id="SSF47384">
    <property type="entry name" value="Homodimeric domain of signal transducing histidine kinase"/>
    <property type="match status" value="1"/>
</dbReference>
<name>A0ABV9L7M7_9FLAO</name>
<dbReference type="SMART" id="SM00388">
    <property type="entry name" value="HisKA"/>
    <property type="match status" value="1"/>
</dbReference>